<evidence type="ECO:0000313" key="4">
    <source>
        <dbReference type="Proteomes" id="UP000216961"/>
    </source>
</evidence>
<dbReference type="OrthoDB" id="2884657at2"/>
<protein>
    <submittedName>
        <fullName evidence="1">Uncharacterized protein</fullName>
    </submittedName>
</protein>
<dbReference type="PATRIC" id="fig|1397.4.peg.2004"/>
<name>A0A0J1LFU7_NIACI</name>
<organism evidence="1 3">
    <name type="scientific">Niallia circulans</name>
    <name type="common">Bacillus circulans</name>
    <dbReference type="NCBI Taxonomy" id="1397"/>
    <lineage>
        <taxon>Bacteria</taxon>
        <taxon>Bacillati</taxon>
        <taxon>Bacillota</taxon>
        <taxon>Bacilli</taxon>
        <taxon>Bacillales</taxon>
        <taxon>Bacillaceae</taxon>
        <taxon>Niallia</taxon>
    </lineage>
</organism>
<sequence>MGTAQIKMDIRELQATLQTLQSSIDEFSSYTDTFRTGTRNQLKNFHSDFIDKVDAILDHMNNDVNKELVKNMHAVYTAGKSILEEMTKADEEISKDIRSGQS</sequence>
<evidence type="ECO:0000313" key="3">
    <source>
        <dbReference type="Proteomes" id="UP000036045"/>
    </source>
</evidence>
<dbReference type="RefSeq" id="WP_047940544.1">
    <property type="nucleotide sequence ID" value="NZ_CP026031.1"/>
</dbReference>
<accession>A0A0J1LFU7</accession>
<evidence type="ECO:0000313" key="2">
    <source>
        <dbReference type="EMBL" id="PAD80584.1"/>
    </source>
</evidence>
<comment type="caution">
    <text evidence="1">The sequence shown here is derived from an EMBL/GenBank/DDBJ whole genome shotgun (WGS) entry which is preliminary data.</text>
</comment>
<reference evidence="2 4" key="2">
    <citation type="submission" date="2017-07" db="EMBL/GenBank/DDBJ databases">
        <title>Isolation and whole genome analysis of endospore-forming bacteria from heroin.</title>
        <authorList>
            <person name="Kalinowski J."/>
            <person name="Ahrens B."/>
            <person name="Al-Dilaimi A."/>
            <person name="Winkler A."/>
            <person name="Wibberg D."/>
            <person name="Schleenbecker U."/>
            <person name="Ruckert C."/>
            <person name="Wolfel R."/>
            <person name="Grass G."/>
        </authorList>
    </citation>
    <scope>NUCLEOTIDE SEQUENCE [LARGE SCALE GENOMIC DNA]</scope>
    <source>
        <strain evidence="2 4">7521-2</strain>
    </source>
</reference>
<gene>
    <name evidence="1" type="ORF">ABW02_03625</name>
    <name evidence="2" type="ORF">CHH57_24295</name>
</gene>
<dbReference type="AlphaFoldDB" id="A0A0J1LFU7"/>
<evidence type="ECO:0000313" key="1">
    <source>
        <dbReference type="EMBL" id="KLV27990.1"/>
    </source>
</evidence>
<keyword evidence="3" id="KW-1185">Reference proteome</keyword>
<proteinExistence type="predicted"/>
<reference evidence="1 3" key="1">
    <citation type="submission" date="2015-05" db="EMBL/GenBank/DDBJ databases">
        <title>Whole genome sequence and identification of bacterial endophytes from Costus igneus.</title>
        <authorList>
            <person name="Lee Y.P."/>
            <person name="Gan H.M."/>
            <person name="Eng W."/>
            <person name="Wheatley M.S."/>
            <person name="Caraballo A."/>
            <person name="Polter S."/>
            <person name="Savka M.A."/>
            <person name="Hudson A.O."/>
        </authorList>
    </citation>
    <scope>NUCLEOTIDE SEQUENCE [LARGE SCALE GENOMIC DNA]</scope>
    <source>
        <strain evidence="1 3">RIT379</strain>
    </source>
</reference>
<dbReference type="Proteomes" id="UP000036045">
    <property type="component" value="Unassembled WGS sequence"/>
</dbReference>
<dbReference type="EMBL" id="LDPH01000002">
    <property type="protein sequence ID" value="KLV27990.1"/>
    <property type="molecule type" value="Genomic_DNA"/>
</dbReference>
<dbReference type="KEGG" id="bcir:C2I06_08580"/>
<dbReference type="Proteomes" id="UP000216961">
    <property type="component" value="Unassembled WGS sequence"/>
</dbReference>
<dbReference type="EMBL" id="NPBQ01000151">
    <property type="protein sequence ID" value="PAD80584.1"/>
    <property type="molecule type" value="Genomic_DNA"/>
</dbReference>